<reference evidence="1" key="1">
    <citation type="submission" date="2014-09" db="EMBL/GenBank/DDBJ databases">
        <authorList>
            <person name="Magalhaes I.L.F."/>
            <person name="Oliveira U."/>
            <person name="Santos F.R."/>
            <person name="Vidigal T.H.D.A."/>
            <person name="Brescovit A.D."/>
            <person name="Santos A.J."/>
        </authorList>
    </citation>
    <scope>NUCLEOTIDE SEQUENCE</scope>
    <source>
        <tissue evidence="1">Shoot tissue taken approximately 20 cm above the soil surface</tissue>
    </source>
</reference>
<dbReference type="AlphaFoldDB" id="A0A0A9G7H9"/>
<sequence length="154" mass="17676">MIVALKELENYLGERTQMHHRYMSHISKRVLHLYEDTFIVAAVVLDPMEHYELHLSENYNYVKSLEDAIEKIADSVDSALMALTQFQAFRSYSGKFGGTLAHRAVGQMSATNWWTLFRVKQRSYISLPFVLCHNACHPVGVSATGAPLLWFIQR</sequence>
<name>A0A0A9G7H9_ARUDO</name>
<dbReference type="EMBL" id="GBRH01178467">
    <property type="protein sequence ID" value="JAE19429.1"/>
    <property type="molecule type" value="Transcribed_RNA"/>
</dbReference>
<accession>A0A0A9G7H9</accession>
<evidence type="ECO:0000313" key="1">
    <source>
        <dbReference type="EMBL" id="JAE19429.1"/>
    </source>
</evidence>
<proteinExistence type="predicted"/>
<reference evidence="1" key="2">
    <citation type="journal article" date="2015" name="Data Brief">
        <title>Shoot transcriptome of the giant reed, Arundo donax.</title>
        <authorList>
            <person name="Barrero R.A."/>
            <person name="Guerrero F.D."/>
            <person name="Moolhuijzen P."/>
            <person name="Goolsby J.A."/>
            <person name="Tidwell J."/>
            <person name="Bellgard S.E."/>
            <person name="Bellgard M.I."/>
        </authorList>
    </citation>
    <scope>NUCLEOTIDE SEQUENCE</scope>
    <source>
        <tissue evidence="1">Shoot tissue taken approximately 20 cm above the soil surface</tissue>
    </source>
</reference>
<organism evidence="1">
    <name type="scientific">Arundo donax</name>
    <name type="common">Giant reed</name>
    <name type="synonym">Donax arundinaceus</name>
    <dbReference type="NCBI Taxonomy" id="35708"/>
    <lineage>
        <taxon>Eukaryota</taxon>
        <taxon>Viridiplantae</taxon>
        <taxon>Streptophyta</taxon>
        <taxon>Embryophyta</taxon>
        <taxon>Tracheophyta</taxon>
        <taxon>Spermatophyta</taxon>
        <taxon>Magnoliopsida</taxon>
        <taxon>Liliopsida</taxon>
        <taxon>Poales</taxon>
        <taxon>Poaceae</taxon>
        <taxon>PACMAD clade</taxon>
        <taxon>Arundinoideae</taxon>
        <taxon>Arundineae</taxon>
        <taxon>Arundo</taxon>
    </lineage>
</organism>
<protein>
    <submittedName>
        <fullName evidence="1">Uncharacterized protein</fullName>
    </submittedName>
</protein>